<organism evidence="1">
    <name type="scientific">Lotus japonicus</name>
    <name type="common">Lotus corniculatus var. japonicus</name>
    <dbReference type="NCBI Taxonomy" id="34305"/>
    <lineage>
        <taxon>Eukaryota</taxon>
        <taxon>Viridiplantae</taxon>
        <taxon>Streptophyta</taxon>
        <taxon>Embryophyta</taxon>
        <taxon>Tracheophyta</taxon>
        <taxon>Spermatophyta</taxon>
        <taxon>Magnoliopsida</taxon>
        <taxon>eudicotyledons</taxon>
        <taxon>Gunneridae</taxon>
        <taxon>Pentapetalae</taxon>
        <taxon>rosids</taxon>
        <taxon>fabids</taxon>
        <taxon>Fabales</taxon>
        <taxon>Fabaceae</taxon>
        <taxon>Papilionoideae</taxon>
        <taxon>50 kb inversion clade</taxon>
        <taxon>NPAAA clade</taxon>
        <taxon>Hologalegina</taxon>
        <taxon>robinioid clade</taxon>
        <taxon>Loteae</taxon>
        <taxon>Lotus</taxon>
    </lineage>
</organism>
<dbReference type="AlphaFoldDB" id="I3S7E6"/>
<reference evidence="1" key="1">
    <citation type="submission" date="2012-05" db="EMBL/GenBank/DDBJ databases">
        <authorList>
            <person name="Krishnakumar V."/>
            <person name="Cheung F."/>
            <person name="Xiao Y."/>
            <person name="Chan A."/>
            <person name="Moskal W.A."/>
            <person name="Town C.D."/>
        </authorList>
    </citation>
    <scope>NUCLEOTIDE SEQUENCE</scope>
</reference>
<name>I3S7E6_LOTJA</name>
<dbReference type="EMBL" id="BT136393">
    <property type="protein sequence ID" value="AFK36188.1"/>
    <property type="molecule type" value="mRNA"/>
</dbReference>
<protein>
    <submittedName>
        <fullName evidence="1">Uncharacterized protein</fullName>
    </submittedName>
</protein>
<proteinExistence type="evidence at transcript level"/>
<accession>I3S7E6</accession>
<evidence type="ECO:0000313" key="1">
    <source>
        <dbReference type="EMBL" id="AFK36188.1"/>
    </source>
</evidence>
<sequence>MKSYKFMKLLLPNVIVLHSPQEKHKFQTAEQTLQHCKNFLNEILHFGQHFQIPTIDTPIVLPFIAPNLCKQGIDLELQRWNEHKKMMTKKPCLIHYADAAGLEAPPARIVQESQ</sequence>